<dbReference type="InterPro" id="IPR011527">
    <property type="entry name" value="ABC1_TM_dom"/>
</dbReference>
<feature type="transmembrane region" description="Helical" evidence="9">
    <location>
        <begin position="833"/>
        <end position="852"/>
    </location>
</feature>
<feature type="domain" description="ABC transmembrane type-1" evidence="11">
    <location>
        <begin position="840"/>
        <end position="1119"/>
    </location>
</feature>
<reference evidence="12" key="1">
    <citation type="submission" date="2013-11" db="EMBL/GenBank/DDBJ databases">
        <title>The ABC transporter gene family of the intertidal copepod, Tigriopus japonicus.</title>
        <authorList>
            <person name="Rhee J.-S."/>
            <person name="Kim B.-M."/>
            <person name="Jeong C.-B."/>
            <person name="Lee J.-S."/>
        </authorList>
    </citation>
    <scope>NUCLEOTIDE SEQUENCE</scope>
</reference>
<dbReference type="InterPro" id="IPR003593">
    <property type="entry name" value="AAA+_ATPase"/>
</dbReference>
<dbReference type="InterPro" id="IPR050173">
    <property type="entry name" value="ABC_transporter_C-like"/>
</dbReference>
<dbReference type="PROSITE" id="PS50929">
    <property type="entry name" value="ABC_TM1F"/>
    <property type="match status" value="2"/>
</dbReference>
<keyword evidence="7 9" id="KW-1133">Transmembrane helix</keyword>
<accession>A0A0A7AS88</accession>
<feature type="transmembrane region" description="Helical" evidence="9">
    <location>
        <begin position="1087"/>
        <end position="1109"/>
    </location>
</feature>
<name>A0A0A7AS88_TIGJA</name>
<dbReference type="GO" id="GO:0140359">
    <property type="term" value="F:ABC-type transporter activity"/>
    <property type="evidence" value="ECO:0007669"/>
    <property type="project" value="InterPro"/>
</dbReference>
<dbReference type="PANTHER" id="PTHR24223">
    <property type="entry name" value="ATP-BINDING CASSETTE SUB-FAMILY C"/>
    <property type="match status" value="1"/>
</dbReference>
<dbReference type="FunFam" id="1.20.1560.10:FF:000006">
    <property type="entry name" value="ATP-binding cassette, sub-family C (CFTR/MRP), member 9"/>
    <property type="match status" value="1"/>
</dbReference>
<evidence type="ECO:0000313" key="12">
    <source>
        <dbReference type="EMBL" id="AHK05645.1"/>
    </source>
</evidence>
<evidence type="ECO:0000256" key="7">
    <source>
        <dbReference type="ARBA" id="ARBA00022989"/>
    </source>
</evidence>
<feature type="transmembrane region" description="Helical" evidence="9">
    <location>
        <begin position="482"/>
        <end position="504"/>
    </location>
</feature>
<feature type="transmembrane region" description="Helical" evidence="9">
    <location>
        <begin position="124"/>
        <end position="141"/>
    </location>
</feature>
<comment type="subcellular location">
    <subcellularLocation>
        <location evidence="1">Membrane</location>
        <topology evidence="1">Multi-pass membrane protein</topology>
    </subcellularLocation>
</comment>
<keyword evidence="6 12" id="KW-0067">ATP-binding</keyword>
<feature type="transmembrane region" description="Helical" evidence="9">
    <location>
        <begin position="255"/>
        <end position="275"/>
    </location>
</feature>
<dbReference type="CDD" id="cd03244">
    <property type="entry name" value="ABCC_MRP_domain2"/>
    <property type="match status" value="1"/>
</dbReference>
<evidence type="ECO:0000256" key="9">
    <source>
        <dbReference type="SAM" id="Phobius"/>
    </source>
</evidence>
<dbReference type="FunFam" id="1.20.1560.10:FF:000013">
    <property type="entry name" value="ABC transporter C family member 2"/>
    <property type="match status" value="1"/>
</dbReference>
<keyword evidence="4" id="KW-0677">Repeat</keyword>
<dbReference type="SMART" id="SM00382">
    <property type="entry name" value="AAA"/>
    <property type="match status" value="2"/>
</dbReference>
<feature type="transmembrane region" description="Helical" evidence="9">
    <location>
        <begin position="516"/>
        <end position="533"/>
    </location>
</feature>
<protein>
    <submittedName>
        <fullName evidence="12">ATP-binding cassette transporter sub-family C member 2 isoform X2</fullName>
    </submittedName>
</protein>
<feature type="transmembrane region" description="Helical" evidence="9">
    <location>
        <begin position="97"/>
        <end position="117"/>
    </location>
</feature>
<evidence type="ECO:0000256" key="3">
    <source>
        <dbReference type="ARBA" id="ARBA00022692"/>
    </source>
</evidence>
<dbReference type="PROSITE" id="PS00211">
    <property type="entry name" value="ABC_TRANSPORTER_1"/>
    <property type="match status" value="2"/>
</dbReference>
<organism evidence="12">
    <name type="scientific">Tigriopus japonicus</name>
    <name type="common">Copepod</name>
    <dbReference type="NCBI Taxonomy" id="158387"/>
    <lineage>
        <taxon>Eukaryota</taxon>
        <taxon>Metazoa</taxon>
        <taxon>Ecdysozoa</taxon>
        <taxon>Arthropoda</taxon>
        <taxon>Crustacea</taxon>
        <taxon>Multicrustacea</taxon>
        <taxon>Hexanauplia</taxon>
        <taxon>Copepoda</taxon>
        <taxon>Harpacticoida</taxon>
        <taxon>Harpacticidae</taxon>
        <taxon>Tigriopus</taxon>
    </lineage>
</organism>
<feature type="transmembrane region" description="Helical" evidence="9">
    <location>
        <begin position="401"/>
        <end position="418"/>
    </location>
</feature>
<dbReference type="InterPro" id="IPR003439">
    <property type="entry name" value="ABC_transporter-like_ATP-bd"/>
</dbReference>
<dbReference type="GO" id="GO:0005524">
    <property type="term" value="F:ATP binding"/>
    <property type="evidence" value="ECO:0007669"/>
    <property type="project" value="UniProtKB-KW"/>
</dbReference>
<feature type="transmembrane region" description="Helical" evidence="9">
    <location>
        <begin position="153"/>
        <end position="176"/>
    </location>
</feature>
<feature type="domain" description="ABC transporter" evidence="10">
    <location>
        <begin position="576"/>
        <end position="800"/>
    </location>
</feature>
<evidence type="ECO:0000256" key="6">
    <source>
        <dbReference type="ARBA" id="ARBA00022840"/>
    </source>
</evidence>
<evidence type="ECO:0000256" key="4">
    <source>
        <dbReference type="ARBA" id="ARBA00022737"/>
    </source>
</evidence>
<proteinExistence type="evidence at transcript level"/>
<dbReference type="Pfam" id="PF00005">
    <property type="entry name" value="ABC_tran"/>
    <property type="match status" value="2"/>
</dbReference>
<dbReference type="GO" id="GO:0016887">
    <property type="term" value="F:ATP hydrolysis activity"/>
    <property type="evidence" value="ECO:0007669"/>
    <property type="project" value="InterPro"/>
</dbReference>
<sequence length="1380" mass="155934">MELCSVPIFDLNQTWFVSKPQLSPCMIHGVLPAVPVAFLWLSFVPSLWYSWRNRHGQEIRSRSSLNLLKRFLNILVVVNLGFQLTASNRTFVEDLHVAFLIPTLILGFLVLVVESYCRRISSPVLTIFWITLAFVSIPVFVEQFGEVLTQFSFRGLFVLVTFEPVVILTAILNCFAEKTNFPRDHWSKEETSSWFSNVFFTWVNAVVWDGFRRNWFLTKLPTSLPFRLQSIPNGLKLRNNLNHQYGFWRALIRPYYGTLILPTILALIYYTLLFAQPQILKLLILHFQDESDYEWHGLILAVVLFLLAFASSLIKEHINDLMIKVGMQMKSALLDQIYHKAITSVGVKDTEQFSIGDISSFLTVDAERIYTFMPYCQMVWSVPYQVLGASTFLYFEMGPAAFAGLATLILMIPISGLASKKLKDLQELEARVRDKRIRTTVETISGIKVIKMNVWERPYVHRIQASRLQEINLMKQTAFPKAISSAALILGPHLFIMVVFGIYVSSADAQLTYDRVFVSLALLGLMKFPIMMYKMVLSEGVNLWVSLQRIKDYLDVDENLNNPTPLVAPIEDGIAMCLNNASIYSNAGKAFLKNVDISFPQGSLTMIHGSTGSGKSLLLACLARVKSINRGYLQQKGTLAFVPQIPWIQDKSFKENIVFGAPLNNRYFQQVLDGCALLKDLDSFDDYDDSIVGENGSRLSGGQKQRLALARAVYQKSDIYLVDDPLSSLDELVRSQVFLKVFSSDFGLLQNSTRIMVTNQMDLLQYADQVILLENGSVHSRWNKRAKLSPSVQYTQLYKKPTGKDVQNTETDSQELAVLGPVKMRNYWQYLRLFGKLNFAVCLLLFTAIQFGQTGGSIWLAKWTEMAGNQGLSQHMLYLGIFAAFGIVMILASILKDLLLINSCANASMHLHTNMIEGVCLSPMRFFENNPIGRVVNRFTQDMAITDQAVPTLGAHLFWATSQVVAVLIVISLANPYLALASVPFGLVYYMVQRVYIASSRQLKRLEALSKSQVLSHFNESWTGKSTIVTFHRNMAFETDFQEKVDSNALCYYLSQAINRWLGLVMANIGSVSTLLISLVAVMERGIISVGLASLAITFSFQLSENLIFMVRMICELEKNFVSVERALEYCDLPMEPNGPENNHSSSLWIQRGTISFESVGLKYISKSDFSLKNLSFNVRSQEKFGIIGRTGAGKSSIISVLFRLENPTVGRVLLDGQDIMTKPLPELRRQMAIIPQDPLIFSGSIRFNLDPFQVYSDIDLWKALEAAEIHNLVRRQPGGLDAVVTGRPDQFSAGQRQLFCVARAILKRSKIVILDEVTSLVDPKTEEIIRRTIQTHFKDCTTISISHKREEWTNFDRIMTLDEGVIQTITMPSGHFLSL</sequence>
<evidence type="ECO:0000256" key="8">
    <source>
        <dbReference type="ARBA" id="ARBA00023136"/>
    </source>
</evidence>
<keyword evidence="5" id="KW-0547">Nucleotide-binding</keyword>
<dbReference type="PROSITE" id="PS50893">
    <property type="entry name" value="ABC_TRANSPORTER_2"/>
    <property type="match status" value="2"/>
</dbReference>
<evidence type="ECO:0000256" key="2">
    <source>
        <dbReference type="ARBA" id="ARBA00022448"/>
    </source>
</evidence>
<evidence type="ECO:0000259" key="10">
    <source>
        <dbReference type="PROSITE" id="PS50893"/>
    </source>
</evidence>
<feature type="transmembrane region" description="Helical" evidence="9">
    <location>
        <begin position="977"/>
        <end position="997"/>
    </location>
</feature>
<dbReference type="InterPro" id="IPR036640">
    <property type="entry name" value="ABC1_TM_sf"/>
</dbReference>
<feature type="domain" description="ABC transmembrane type-1" evidence="11">
    <location>
        <begin position="263"/>
        <end position="532"/>
    </location>
</feature>
<feature type="transmembrane region" description="Helical" evidence="9">
    <location>
        <begin position="295"/>
        <end position="314"/>
    </location>
</feature>
<dbReference type="CDD" id="cd18603">
    <property type="entry name" value="ABC_6TM_MRP1_2_3_6_D2_like"/>
    <property type="match status" value="1"/>
</dbReference>
<keyword evidence="2" id="KW-0813">Transport</keyword>
<evidence type="ECO:0000256" key="1">
    <source>
        <dbReference type="ARBA" id="ARBA00004141"/>
    </source>
</evidence>
<dbReference type="FunFam" id="3.40.50.300:FF:000163">
    <property type="entry name" value="Multidrug resistance-associated protein member 4"/>
    <property type="match status" value="1"/>
</dbReference>
<dbReference type="Gene3D" id="3.40.50.300">
    <property type="entry name" value="P-loop containing nucleotide triphosphate hydrolases"/>
    <property type="match status" value="2"/>
</dbReference>
<dbReference type="SUPFAM" id="SSF52540">
    <property type="entry name" value="P-loop containing nucleoside triphosphate hydrolases"/>
    <property type="match status" value="2"/>
</dbReference>
<feature type="transmembrane region" description="Helical" evidence="9">
    <location>
        <begin position="1061"/>
        <end position="1081"/>
    </location>
</feature>
<evidence type="ECO:0000256" key="5">
    <source>
        <dbReference type="ARBA" id="ARBA00022741"/>
    </source>
</evidence>
<dbReference type="Pfam" id="PF00664">
    <property type="entry name" value="ABC_membrane"/>
    <property type="match status" value="2"/>
</dbReference>
<feature type="domain" description="ABC transporter" evidence="10">
    <location>
        <begin position="1155"/>
        <end position="1380"/>
    </location>
</feature>
<dbReference type="EMBL" id="KF906280">
    <property type="protein sequence ID" value="AHK05645.1"/>
    <property type="molecule type" value="mRNA"/>
</dbReference>
<evidence type="ECO:0000259" key="11">
    <source>
        <dbReference type="PROSITE" id="PS50929"/>
    </source>
</evidence>
<dbReference type="Gene3D" id="1.20.1560.10">
    <property type="entry name" value="ABC transporter type 1, transmembrane domain"/>
    <property type="match status" value="2"/>
</dbReference>
<keyword evidence="3 9" id="KW-0812">Transmembrane</keyword>
<dbReference type="InterPro" id="IPR017871">
    <property type="entry name" value="ABC_transporter-like_CS"/>
</dbReference>
<dbReference type="GO" id="GO:0016020">
    <property type="term" value="C:membrane"/>
    <property type="evidence" value="ECO:0007669"/>
    <property type="project" value="UniProtKB-SubCell"/>
</dbReference>
<feature type="transmembrane region" description="Helical" evidence="9">
    <location>
        <begin position="26"/>
        <end position="51"/>
    </location>
</feature>
<dbReference type="SUPFAM" id="SSF90123">
    <property type="entry name" value="ABC transporter transmembrane region"/>
    <property type="match status" value="2"/>
</dbReference>
<dbReference type="InterPro" id="IPR027417">
    <property type="entry name" value="P-loop_NTPase"/>
</dbReference>
<keyword evidence="8 9" id="KW-0472">Membrane</keyword>
<feature type="transmembrane region" description="Helical" evidence="9">
    <location>
        <begin position="71"/>
        <end position="91"/>
    </location>
</feature>
<feature type="transmembrane region" description="Helical" evidence="9">
    <location>
        <begin position="872"/>
        <end position="895"/>
    </location>
</feature>